<keyword evidence="3" id="KW-1185">Reference proteome</keyword>
<feature type="region of interest" description="Disordered" evidence="1">
    <location>
        <begin position="51"/>
        <end position="91"/>
    </location>
</feature>
<dbReference type="Proteomes" id="UP000250235">
    <property type="component" value="Unassembled WGS sequence"/>
</dbReference>
<dbReference type="EMBL" id="KV009709">
    <property type="protein sequence ID" value="KZV29021.1"/>
    <property type="molecule type" value="Genomic_DNA"/>
</dbReference>
<feature type="compositionally biased region" description="Polar residues" evidence="1">
    <location>
        <begin position="19"/>
        <end position="31"/>
    </location>
</feature>
<organism evidence="2 3">
    <name type="scientific">Dorcoceras hygrometricum</name>
    <dbReference type="NCBI Taxonomy" id="472368"/>
    <lineage>
        <taxon>Eukaryota</taxon>
        <taxon>Viridiplantae</taxon>
        <taxon>Streptophyta</taxon>
        <taxon>Embryophyta</taxon>
        <taxon>Tracheophyta</taxon>
        <taxon>Spermatophyta</taxon>
        <taxon>Magnoliopsida</taxon>
        <taxon>eudicotyledons</taxon>
        <taxon>Gunneridae</taxon>
        <taxon>Pentapetalae</taxon>
        <taxon>asterids</taxon>
        <taxon>lamiids</taxon>
        <taxon>Lamiales</taxon>
        <taxon>Gesneriaceae</taxon>
        <taxon>Didymocarpoideae</taxon>
        <taxon>Trichosporeae</taxon>
        <taxon>Loxocarpinae</taxon>
        <taxon>Dorcoceras</taxon>
    </lineage>
</organism>
<gene>
    <name evidence="2" type="ORF">F511_06422</name>
</gene>
<sequence>MSNIGPKTPWATRDRPETNPRSQKQCRNTASGLLEGGRTAAPADCTACGTLPHAAGDPTRNGCTRGRPPASTPRAGGRQEPRATVRAHRTQVGGRCRVPPCVTIAYGGRPSAL</sequence>
<feature type="region of interest" description="Disordered" evidence="1">
    <location>
        <begin position="1"/>
        <end position="31"/>
    </location>
</feature>
<evidence type="ECO:0000313" key="2">
    <source>
        <dbReference type="EMBL" id="KZV29021.1"/>
    </source>
</evidence>
<evidence type="ECO:0000313" key="3">
    <source>
        <dbReference type="Proteomes" id="UP000250235"/>
    </source>
</evidence>
<proteinExistence type="predicted"/>
<evidence type="ECO:0000256" key="1">
    <source>
        <dbReference type="SAM" id="MobiDB-lite"/>
    </source>
</evidence>
<protein>
    <submittedName>
        <fullName evidence="2">Protein TOPLESS-like</fullName>
    </submittedName>
</protein>
<reference evidence="2 3" key="1">
    <citation type="journal article" date="2015" name="Proc. Natl. Acad. Sci. U.S.A.">
        <title>The resurrection genome of Boea hygrometrica: A blueprint for survival of dehydration.</title>
        <authorList>
            <person name="Xiao L."/>
            <person name="Yang G."/>
            <person name="Zhang L."/>
            <person name="Yang X."/>
            <person name="Zhao S."/>
            <person name="Ji Z."/>
            <person name="Zhou Q."/>
            <person name="Hu M."/>
            <person name="Wang Y."/>
            <person name="Chen M."/>
            <person name="Xu Y."/>
            <person name="Jin H."/>
            <person name="Xiao X."/>
            <person name="Hu G."/>
            <person name="Bao F."/>
            <person name="Hu Y."/>
            <person name="Wan P."/>
            <person name="Li L."/>
            <person name="Deng X."/>
            <person name="Kuang T."/>
            <person name="Xiang C."/>
            <person name="Zhu J.K."/>
            <person name="Oliver M.J."/>
            <person name="He Y."/>
        </authorList>
    </citation>
    <scope>NUCLEOTIDE SEQUENCE [LARGE SCALE GENOMIC DNA]</scope>
    <source>
        <strain evidence="3">cv. XS01</strain>
    </source>
</reference>
<accession>A0A2Z7B3R7</accession>
<dbReference type="AlphaFoldDB" id="A0A2Z7B3R7"/>
<name>A0A2Z7B3R7_9LAMI</name>